<sequence length="716" mass="78935">MGSWEEIAIGWTSLGVLKLMETAASVPAWEYFSLVSLLTLAWLYCILDFHFMSALRGDAIRLFYNHESKIQCQILQHCRVLKERYYTTLWLSSPHLQTCFLYFNGRPPPIKYDRQLYITADGGTIALDWVMSPLATDKVGITGAPQSSASDDTPMIVIIPGLTSDSNDSYVKHIAYSSALKGWRTLVANHRGLGGVSITSDQFYNAGWTEDLRTIIHYVHEKYPQAPLFAIGNSIGANILVKYLGEEGAATPIGAAAAVCCPWDLVVCDRFISRKAIQKIYDMILATGLRQYAKMHQSVLARIADWDLLSKSKTVRDFDQYCTRHTGKYETVDTYYRHCSSAYYLANVAVPLLCFNSLDDPVCTKEAIPWDESIANPNVVLAVTKHGGHLGYFEGITAHSVWWVRALTEYMAVMLPSSLMHKQHEVPDSNLNTAQGSDLDKGPYLRMSSSGEVAAEDLQPASPANTGLSTRRDESREVALEREATTSGEGLGGEPITTSQEAGMKVESGCQITLCLKNCSEILALQSALSQLLGQLQLSPVSKDHPSDHNVSDVNASSLRIRPEDTLEVVVANHLKESAISALQAPAIYVPVTTVVRPSLTDHTGAVRKLAESRKKFKIKIPEELRAMNRVTELGAARNPVHTTNWKGSAHRGSGRRSLKSADRLLKALTGVASQNCRILWLLAYVAVVTSCPLIGAALFFRAQGRIAAFRKRLLK</sequence>
<organism evidence="5 6">
    <name type="scientific">Sphagnum troendelagicum</name>
    <dbReference type="NCBI Taxonomy" id="128251"/>
    <lineage>
        <taxon>Eukaryota</taxon>
        <taxon>Viridiplantae</taxon>
        <taxon>Streptophyta</taxon>
        <taxon>Embryophyta</taxon>
        <taxon>Bryophyta</taxon>
        <taxon>Sphagnophytina</taxon>
        <taxon>Sphagnopsida</taxon>
        <taxon>Sphagnales</taxon>
        <taxon>Sphagnaceae</taxon>
        <taxon>Sphagnum</taxon>
    </lineage>
</organism>
<dbReference type="InterPro" id="IPR000073">
    <property type="entry name" value="AB_hydrolase_1"/>
</dbReference>
<feature type="transmembrane region" description="Helical" evidence="3">
    <location>
        <begin position="679"/>
        <end position="703"/>
    </location>
</feature>
<dbReference type="InterPro" id="IPR029058">
    <property type="entry name" value="AB_hydrolase_fold"/>
</dbReference>
<dbReference type="SUPFAM" id="SSF53474">
    <property type="entry name" value="alpha/beta-Hydrolases"/>
    <property type="match status" value="1"/>
</dbReference>
<feature type="domain" description="AB hydrolase-1" evidence="4">
    <location>
        <begin position="154"/>
        <end position="395"/>
    </location>
</feature>
<keyword evidence="3" id="KW-1133">Transmembrane helix</keyword>
<keyword evidence="3" id="KW-0472">Membrane</keyword>
<evidence type="ECO:0000313" key="6">
    <source>
        <dbReference type="Proteomes" id="UP001497512"/>
    </source>
</evidence>
<evidence type="ECO:0000259" key="4">
    <source>
        <dbReference type="Pfam" id="PF00561"/>
    </source>
</evidence>
<gene>
    <name evidence="5" type="ORF">CSSPTR1EN2_LOCUS11880</name>
</gene>
<evidence type="ECO:0000256" key="1">
    <source>
        <dbReference type="ARBA" id="ARBA00010884"/>
    </source>
</evidence>
<evidence type="ECO:0000256" key="3">
    <source>
        <dbReference type="SAM" id="Phobius"/>
    </source>
</evidence>
<keyword evidence="3" id="KW-0812">Transmembrane</keyword>
<keyword evidence="6" id="KW-1185">Reference proteome</keyword>
<dbReference type="Gene3D" id="3.40.50.1820">
    <property type="entry name" value="alpha/beta hydrolase"/>
    <property type="match status" value="1"/>
</dbReference>
<dbReference type="EMBL" id="OZ019911">
    <property type="protein sequence ID" value="CAK9213690.1"/>
    <property type="molecule type" value="Genomic_DNA"/>
</dbReference>
<dbReference type="Pfam" id="PF00561">
    <property type="entry name" value="Abhydrolase_1"/>
    <property type="match status" value="1"/>
</dbReference>
<dbReference type="Proteomes" id="UP001497512">
    <property type="component" value="Chromosome 19"/>
</dbReference>
<name>A0ABP0U6A3_9BRYO</name>
<accession>A0ABP0U6A3</accession>
<dbReference type="PANTHER" id="PTHR10794:SF63">
    <property type="entry name" value="ALPHA_BETA HYDROLASE 1, ISOFORM A"/>
    <property type="match status" value="1"/>
</dbReference>
<comment type="similarity">
    <text evidence="1">Belongs to the AB hydrolase superfamily. AB hydrolase 4 family.</text>
</comment>
<evidence type="ECO:0000256" key="2">
    <source>
        <dbReference type="SAM" id="MobiDB-lite"/>
    </source>
</evidence>
<proteinExistence type="inferred from homology"/>
<evidence type="ECO:0000313" key="5">
    <source>
        <dbReference type="EMBL" id="CAK9213690.1"/>
    </source>
</evidence>
<protein>
    <recommendedName>
        <fullName evidence="4">AB hydrolase-1 domain-containing protein</fullName>
    </recommendedName>
</protein>
<reference evidence="5" key="1">
    <citation type="submission" date="2024-02" db="EMBL/GenBank/DDBJ databases">
        <authorList>
            <consortium name="ELIXIR-Norway"/>
            <consortium name="Elixir Norway"/>
        </authorList>
    </citation>
    <scope>NUCLEOTIDE SEQUENCE</scope>
</reference>
<dbReference type="PANTHER" id="PTHR10794">
    <property type="entry name" value="ABHYDROLASE DOMAIN-CONTAINING PROTEIN"/>
    <property type="match status" value="1"/>
</dbReference>
<feature type="region of interest" description="Disordered" evidence="2">
    <location>
        <begin position="452"/>
        <end position="503"/>
    </location>
</feature>
<dbReference type="InterPro" id="IPR050960">
    <property type="entry name" value="AB_hydrolase_4_sf"/>
</dbReference>
<feature type="compositionally biased region" description="Basic and acidic residues" evidence="2">
    <location>
        <begin position="470"/>
        <end position="484"/>
    </location>
</feature>